<dbReference type="GO" id="GO:0045505">
    <property type="term" value="F:dynein intermediate chain binding"/>
    <property type="evidence" value="ECO:0007669"/>
    <property type="project" value="TreeGrafter"/>
</dbReference>
<dbReference type="InterPro" id="IPR005334">
    <property type="entry name" value="Tctex-1-like"/>
</dbReference>
<dbReference type="GO" id="GO:0005737">
    <property type="term" value="C:cytoplasm"/>
    <property type="evidence" value="ECO:0007669"/>
    <property type="project" value="TreeGrafter"/>
</dbReference>
<reference evidence="3 4" key="1">
    <citation type="submission" date="2024-01" db="EMBL/GenBank/DDBJ databases">
        <title>The genome of the rayed Mediterranean limpet Patella caerulea (Linnaeus, 1758).</title>
        <authorList>
            <person name="Anh-Thu Weber A."/>
            <person name="Halstead-Nussloch G."/>
        </authorList>
    </citation>
    <scope>NUCLEOTIDE SEQUENCE [LARGE SCALE GENOMIC DNA]</scope>
    <source>
        <strain evidence="3">AATW-2023a</strain>
        <tissue evidence="3">Whole specimen</tissue>
    </source>
</reference>
<dbReference type="Proteomes" id="UP001347796">
    <property type="component" value="Unassembled WGS sequence"/>
</dbReference>
<proteinExistence type="inferred from homology"/>
<keyword evidence="4" id="KW-1185">Reference proteome</keyword>
<dbReference type="Pfam" id="PF03645">
    <property type="entry name" value="Tctex-1"/>
    <property type="match status" value="1"/>
</dbReference>
<organism evidence="3 4">
    <name type="scientific">Patella caerulea</name>
    <name type="common">Rayed Mediterranean limpet</name>
    <dbReference type="NCBI Taxonomy" id="87958"/>
    <lineage>
        <taxon>Eukaryota</taxon>
        <taxon>Metazoa</taxon>
        <taxon>Spiralia</taxon>
        <taxon>Lophotrochozoa</taxon>
        <taxon>Mollusca</taxon>
        <taxon>Gastropoda</taxon>
        <taxon>Patellogastropoda</taxon>
        <taxon>Patelloidea</taxon>
        <taxon>Patellidae</taxon>
        <taxon>Patella</taxon>
    </lineage>
</organism>
<feature type="region of interest" description="Disordered" evidence="2">
    <location>
        <begin position="33"/>
        <end position="56"/>
    </location>
</feature>
<dbReference type="CDD" id="cd21459">
    <property type="entry name" value="DLC-like_TCTEX1D2"/>
    <property type="match status" value="1"/>
</dbReference>
<comment type="caution">
    <text evidence="3">The sequence shown here is derived from an EMBL/GenBank/DDBJ whole genome shotgun (WGS) entry which is preliminary data.</text>
</comment>
<evidence type="ECO:0000313" key="4">
    <source>
        <dbReference type="Proteomes" id="UP001347796"/>
    </source>
</evidence>
<dbReference type="FunFam" id="3.30.1140.40:FF:000003">
    <property type="entry name" value="tctex1 domain-containing protein 2"/>
    <property type="match status" value="1"/>
</dbReference>
<gene>
    <name evidence="3" type="ORF">SNE40_004837</name>
</gene>
<accession>A0AAN8Q1E8</accession>
<dbReference type="PANTHER" id="PTHR21255">
    <property type="entry name" value="T-COMPLEX-ASSOCIATED-TESTIS-EXPRESSED 1/ DYNEIN LIGHT CHAIN"/>
    <property type="match status" value="1"/>
</dbReference>
<comment type="similarity">
    <text evidence="1">Belongs to the dynein light chain Tctex-type family.</text>
</comment>
<evidence type="ECO:0000256" key="2">
    <source>
        <dbReference type="SAM" id="MobiDB-lite"/>
    </source>
</evidence>
<dbReference type="GO" id="GO:0007018">
    <property type="term" value="P:microtubule-based movement"/>
    <property type="evidence" value="ECO:0007669"/>
    <property type="project" value="TreeGrafter"/>
</dbReference>
<dbReference type="GO" id="GO:0005868">
    <property type="term" value="C:cytoplasmic dynein complex"/>
    <property type="evidence" value="ECO:0007669"/>
    <property type="project" value="TreeGrafter"/>
</dbReference>
<feature type="compositionally biased region" description="Polar residues" evidence="2">
    <location>
        <begin position="33"/>
        <end position="44"/>
    </location>
</feature>
<dbReference type="Gene3D" id="3.30.1140.40">
    <property type="entry name" value="Tctex-1"/>
    <property type="match status" value="1"/>
</dbReference>
<dbReference type="EMBL" id="JAZGQO010000003">
    <property type="protein sequence ID" value="KAK6188711.1"/>
    <property type="molecule type" value="Genomic_DNA"/>
</dbReference>
<protein>
    <submittedName>
        <fullName evidence="3">Uncharacterized protein</fullName>
    </submittedName>
</protein>
<sequence length="203" mass="22924">MAQAKETVLPNLTEMNKAKRTFLCITPDLSRTTNIADSPATPSSNERRRSVARPPGGMSILGLISSKRLAKQLARRATLKQEVPFVKLDNTYRMEPYKKFLVPEVREIIKEVLEGQLANEQYNKDTTPKLTEDISEDIKHKVKQLSFDRYKIIVSVVIGEKASQGVTITSRCSWDANLDNFSTFTFTSSCLFCTASVYGLYFE</sequence>
<evidence type="ECO:0000256" key="1">
    <source>
        <dbReference type="ARBA" id="ARBA00005361"/>
    </source>
</evidence>
<evidence type="ECO:0000313" key="3">
    <source>
        <dbReference type="EMBL" id="KAK6188711.1"/>
    </source>
</evidence>
<dbReference type="PANTHER" id="PTHR21255:SF7">
    <property type="entry name" value="DYNEIN LIGHT CHAIN TCTEX-TYPE PROTEIN 2B"/>
    <property type="match status" value="1"/>
</dbReference>
<name>A0AAN8Q1E8_PATCE</name>
<dbReference type="InterPro" id="IPR038586">
    <property type="entry name" value="Tctex-1-like_sf"/>
</dbReference>
<dbReference type="AlphaFoldDB" id="A0AAN8Q1E8"/>